<dbReference type="Gene3D" id="1.25.40.20">
    <property type="entry name" value="Ankyrin repeat-containing domain"/>
    <property type="match status" value="6"/>
</dbReference>
<feature type="repeat" description="ANK" evidence="3">
    <location>
        <begin position="862"/>
        <end position="894"/>
    </location>
</feature>
<dbReference type="InterPro" id="IPR027417">
    <property type="entry name" value="P-loop_NTPase"/>
</dbReference>
<feature type="coiled-coil region" evidence="4">
    <location>
        <begin position="1109"/>
        <end position="1143"/>
    </location>
</feature>
<evidence type="ECO:0000313" key="7">
    <source>
        <dbReference type="EMBL" id="VDI46321.1"/>
    </source>
</evidence>
<evidence type="ECO:0000259" key="6">
    <source>
        <dbReference type="Pfam" id="PF20720"/>
    </source>
</evidence>
<gene>
    <name evidence="7" type="ORF">MGAL_10B061306</name>
</gene>
<name>A0A8B6F973_MYTGA</name>
<feature type="domain" description="Novel STAND NTPase 3" evidence="6">
    <location>
        <begin position="440"/>
        <end position="592"/>
    </location>
</feature>
<feature type="repeat" description="ANK" evidence="3">
    <location>
        <begin position="928"/>
        <end position="960"/>
    </location>
</feature>
<feature type="region of interest" description="Disordered" evidence="5">
    <location>
        <begin position="90"/>
        <end position="126"/>
    </location>
</feature>
<dbReference type="InterPro" id="IPR051165">
    <property type="entry name" value="Multifunctional_ANK_Repeat"/>
</dbReference>
<dbReference type="PANTHER" id="PTHR24123">
    <property type="entry name" value="ANKYRIN REPEAT-CONTAINING"/>
    <property type="match status" value="1"/>
</dbReference>
<feature type="repeat" description="ANK" evidence="3">
    <location>
        <begin position="1302"/>
        <end position="1334"/>
    </location>
</feature>
<sequence length="1888" mass="215469">MLLENELSVFSSEMYLDLILKFNNDVHFDETNKFREEEDLRTLSVAQLMNRLEKSLSVSLDKVGKMLNKKLEASDLIRLSHIGIEIANAKSESRKRRRSAESDESSPNKRKPKENTEKTPIQSSIPTDLGRRISEMKYSAHTCTGPPAEIDDNKKRWLVVGICLHSILSPALRTYVEPVVTNFYKSLKLSYQIDTQTFAGHLKSYGSVNIKYLNYKAINNNKQPPGNRAPNYDYKVQNAVDLSKLFLETNMVHYKGFDESCDSSALFGIIVNIDQFPGNVQSAAENVRSEIRNRWAHCNFTDWNSRMYNVSLQKIEDFINLLHLNAPELSQIIGELNKWKTNGTSYLKDTTLGLELVNDIRQQIQLLVEYEKVICKSADIEFSIIHNELTEIGKTLSQYDKRIASLENKFAKQETTYLKYGPLYDAEPVINSWKQKMELFVETDIVTDILQILKDSHCALLTGESGMGKTLTAQKIALHLWHEKEYSIVPCSCFSDIQKLYRENLYQVFFVDDMCGKYTVNIQKIDNWINIEEFVKFILVKGKTKILATSRTEVYLEEKFQVTFDLFNKNAYNLSNKYSFKDKLAIAGKYFKQEDQMSLATRPSVEFTPLMCFLYAQHEYFDLNDFLNSPYETFCKEWNKLKSFDKEKLCALFLCVLYNGTIDEAIVGSTELNKNENRKLKDIFDCCNLNRHTHRSIIKDKLNACIDTYFIKVDREYKVIHDKMFDFLCCYFGKILTTPILKFGDDKLIYERVHLESIEKPHGEFAIVVSSNDEPKYRERLRRDLEHEKIHWCLNNVQMKYKEYRVMFLHVLKDLDYDSSRKLINIKDVSGINSFIISCLRGYDELVDFFLHVGANADAKNGWFTPLTAACRDGHLQTVEILLDKGSTINGTNIDGETALYTACFGGHYSLVKRLIERSADINKRNDNNRSPLYVSCLSGHTDIVHLLIEKGAKVSECSDSLIGATCGGSHEIVETLLTKDVDVNIVDMQGKTALLTACEEGYYEIATLLIDKKADINKVDSIETSPLHAACCAGYNDIVKTLINSFADINMLDVHGETPLHKACRNGYVNVIQKLLAEGADINKASVYGYTPADLAKTEGNIEDIGLLKSLEDEKLKHIHRIDNSESQKEKFQEQTDQATSNLGLYGWTSLYFACEKGDIKTVQSLIQNGANVNMKSKNGELPLIAACQQGHYILIQILLDQGADINEALFSAVHSDYEKVVNLLLCKGGIFKDGEKSLMTLACEQGSIKSIKILLEKGADINDVDNNKHIPICFACLKGFNHIVELLIKRGSKLNCHCKDGRTPLYSACELGFKKIAEMLIVNGADVDEIRSKRKALQHIPCNNALFKLLTAKGLEPNIRDKDGRYLLYMSIYKRFYVISEHLIQKNSPIAVSEDDIKTVIVSVFESGKNELSRLLVSKGYTNNLKDFNDIMLYHACRLGLFKKVQKLHDCGTDLQIQYKFGYTPVILADIAGNDDLLVYLSQPCNYFRCSVKSDDIVHLRVRKNNKYIKSEINEKYEHLFQACMTGQTKQLINEKVLSKLNINIFFIPKESYSAICFTQTPLCLASRRGHKDVIELLLKYGANVNLTCEEKHLRENQSLSMTILYGYTPLFAAIQRKFDQITLMLLENNASLNKGLYDACREGYFDAVKFFLQKGATVNSFGRFGQTALYAACIGGYHAIVELLIEEGAVIDTKVNTININDEITCLHAAYQCGNYHIVKLLINRGASVDIVGNFGRTLLHKVCMEGNYKIVKILIGKGVDINFPDLYATTPLMSCLLQSKRDYNYKQYVNNKIIIKHLLSSEEDDFYEMQAYSVTGRHKFWRYNRLSEKYYNVIRLLIENGADYDKADEKGRTPLSFAWVIGDRKLMQILLHKERLMNQKTQHN</sequence>
<feature type="repeat" description="ANK" evidence="3">
    <location>
        <begin position="895"/>
        <end position="927"/>
    </location>
</feature>
<dbReference type="InterPro" id="IPR049050">
    <property type="entry name" value="nSTAND3"/>
</dbReference>
<feature type="repeat" description="ANK" evidence="3">
    <location>
        <begin position="990"/>
        <end position="1022"/>
    </location>
</feature>
<protein>
    <recommendedName>
        <fullName evidence="6">Novel STAND NTPase 3 domain-containing protein</fullName>
    </recommendedName>
</protein>
<evidence type="ECO:0000256" key="3">
    <source>
        <dbReference type="PROSITE-ProRule" id="PRU00023"/>
    </source>
</evidence>
<dbReference type="Pfam" id="PF12796">
    <property type="entry name" value="Ank_2"/>
    <property type="match status" value="7"/>
</dbReference>
<reference evidence="7" key="1">
    <citation type="submission" date="2018-11" db="EMBL/GenBank/DDBJ databases">
        <authorList>
            <person name="Alioto T."/>
            <person name="Alioto T."/>
        </authorList>
    </citation>
    <scope>NUCLEOTIDE SEQUENCE</scope>
</reference>
<dbReference type="InterPro" id="IPR036770">
    <property type="entry name" value="Ankyrin_rpt-contain_sf"/>
</dbReference>
<feature type="repeat" description="ANK" evidence="3">
    <location>
        <begin position="1705"/>
        <end position="1737"/>
    </location>
</feature>
<feature type="repeat" description="ANK" evidence="3">
    <location>
        <begin position="1056"/>
        <end position="1088"/>
    </location>
</feature>
<dbReference type="SMART" id="SM00248">
    <property type="entry name" value="ANK"/>
    <property type="match status" value="23"/>
</dbReference>
<keyword evidence="1" id="KW-0677">Repeat</keyword>
<evidence type="ECO:0000256" key="4">
    <source>
        <dbReference type="SAM" id="Coils"/>
    </source>
</evidence>
<feature type="repeat" description="ANK" evidence="3">
    <location>
        <begin position="1667"/>
        <end position="1699"/>
    </location>
</feature>
<dbReference type="PROSITE" id="PS50088">
    <property type="entry name" value="ANK_REPEAT"/>
    <property type="match status" value="14"/>
</dbReference>
<dbReference type="Pfam" id="PF20720">
    <property type="entry name" value="nSTAND3"/>
    <property type="match status" value="1"/>
</dbReference>
<dbReference type="InterPro" id="IPR002110">
    <property type="entry name" value="Ankyrin_rpt"/>
</dbReference>
<dbReference type="SUPFAM" id="SSF52540">
    <property type="entry name" value="P-loop containing nucleoside triphosphate hydrolases"/>
    <property type="match status" value="1"/>
</dbReference>
<organism evidence="7 8">
    <name type="scientific">Mytilus galloprovincialis</name>
    <name type="common">Mediterranean mussel</name>
    <dbReference type="NCBI Taxonomy" id="29158"/>
    <lineage>
        <taxon>Eukaryota</taxon>
        <taxon>Metazoa</taxon>
        <taxon>Spiralia</taxon>
        <taxon>Lophotrochozoa</taxon>
        <taxon>Mollusca</taxon>
        <taxon>Bivalvia</taxon>
        <taxon>Autobranchia</taxon>
        <taxon>Pteriomorphia</taxon>
        <taxon>Mytilida</taxon>
        <taxon>Mytiloidea</taxon>
        <taxon>Mytilidae</taxon>
        <taxon>Mytilinae</taxon>
        <taxon>Mytilus</taxon>
    </lineage>
</organism>
<feature type="repeat" description="ANK" evidence="3">
    <location>
        <begin position="1236"/>
        <end position="1268"/>
    </location>
</feature>
<keyword evidence="2 3" id="KW-0040">ANK repeat</keyword>
<feature type="repeat" description="ANK" evidence="3">
    <location>
        <begin position="1147"/>
        <end position="1179"/>
    </location>
</feature>
<feature type="coiled-coil region" evidence="4">
    <location>
        <begin position="389"/>
        <end position="416"/>
    </location>
</feature>
<feature type="repeat" description="ANK" evidence="3">
    <location>
        <begin position="1560"/>
        <end position="1592"/>
    </location>
</feature>
<proteinExistence type="predicted"/>
<evidence type="ECO:0000256" key="5">
    <source>
        <dbReference type="SAM" id="MobiDB-lite"/>
    </source>
</evidence>
<dbReference type="PRINTS" id="PR01415">
    <property type="entry name" value="ANKYRIN"/>
</dbReference>
<keyword evidence="4" id="KW-0175">Coiled coil</keyword>
<accession>A0A8B6F973</accession>
<feature type="repeat" description="ANK" evidence="3">
    <location>
        <begin position="1023"/>
        <end position="1055"/>
    </location>
</feature>
<feature type="repeat" description="ANK" evidence="3">
    <location>
        <begin position="1738"/>
        <end position="1770"/>
    </location>
</feature>
<keyword evidence="8" id="KW-1185">Reference proteome</keyword>
<dbReference type="Proteomes" id="UP000596742">
    <property type="component" value="Unassembled WGS sequence"/>
</dbReference>
<dbReference type="OrthoDB" id="194358at2759"/>
<evidence type="ECO:0000313" key="8">
    <source>
        <dbReference type="Proteomes" id="UP000596742"/>
    </source>
</evidence>
<dbReference type="EMBL" id="UYJE01006486">
    <property type="protein sequence ID" value="VDI46321.1"/>
    <property type="molecule type" value="Genomic_DNA"/>
</dbReference>
<dbReference type="Pfam" id="PF13606">
    <property type="entry name" value="Ank_3"/>
    <property type="match status" value="1"/>
</dbReference>
<evidence type="ECO:0000256" key="2">
    <source>
        <dbReference type="ARBA" id="ARBA00023043"/>
    </source>
</evidence>
<comment type="caution">
    <text evidence="7">The sequence shown here is derived from an EMBL/GenBank/DDBJ whole genome shotgun (WGS) entry which is preliminary data.</text>
</comment>
<dbReference type="PANTHER" id="PTHR24123:SF33">
    <property type="entry name" value="PROTEIN HOS4"/>
    <property type="match status" value="1"/>
</dbReference>
<feature type="repeat" description="ANK" evidence="3">
    <location>
        <begin position="1180"/>
        <end position="1208"/>
    </location>
</feature>
<dbReference type="Gene3D" id="3.40.50.300">
    <property type="entry name" value="P-loop containing nucleotide triphosphate hydrolases"/>
    <property type="match status" value="1"/>
</dbReference>
<dbReference type="SUPFAM" id="SSF48403">
    <property type="entry name" value="Ankyrin repeat"/>
    <property type="match status" value="3"/>
</dbReference>
<dbReference type="PROSITE" id="PS50297">
    <property type="entry name" value="ANK_REP_REGION"/>
    <property type="match status" value="14"/>
</dbReference>
<evidence type="ECO:0000256" key="1">
    <source>
        <dbReference type="ARBA" id="ARBA00022737"/>
    </source>
</evidence>